<comment type="caution">
    <text evidence="1">The sequence shown here is derived from an EMBL/GenBank/DDBJ whole genome shotgun (WGS) entry which is preliminary data.</text>
</comment>
<gene>
    <name evidence="1" type="ORF">Mth01_23630</name>
</gene>
<dbReference type="RefSeq" id="WP_204015754.1">
    <property type="nucleotide sequence ID" value="NZ_BOOG01000019.1"/>
</dbReference>
<name>A0A8J3R906_9ACTN</name>
<proteinExistence type="predicted"/>
<organism evidence="1 2">
    <name type="scientific">Sphaerimonospora thailandensis</name>
    <dbReference type="NCBI Taxonomy" id="795644"/>
    <lineage>
        <taxon>Bacteria</taxon>
        <taxon>Bacillati</taxon>
        <taxon>Actinomycetota</taxon>
        <taxon>Actinomycetes</taxon>
        <taxon>Streptosporangiales</taxon>
        <taxon>Streptosporangiaceae</taxon>
        <taxon>Sphaerimonospora</taxon>
    </lineage>
</organism>
<reference evidence="1" key="1">
    <citation type="submission" date="2021-01" db="EMBL/GenBank/DDBJ databases">
        <title>Whole genome shotgun sequence of Sphaerimonospora thailandensis NBRC 107569.</title>
        <authorList>
            <person name="Komaki H."/>
            <person name="Tamura T."/>
        </authorList>
    </citation>
    <scope>NUCLEOTIDE SEQUENCE</scope>
    <source>
        <strain evidence="1">NBRC 107569</strain>
    </source>
</reference>
<dbReference type="AlphaFoldDB" id="A0A8J3R906"/>
<sequence>MASPTGDFCGIDPAAMHAMAADLRWAADRLTEFTAEFEGRLRANGIGTAPLAQIAAIADWGRGQAPMLAERAELIKALNGTDDHTFARLPDALDSLAAGRNLALMYGGDVNLGGGGILANNDISAESKGELVHQHIKELAGLAQDPAAAAAFFAMLPASVRDALPNLLMNTGSPTAKEDLAAFSAVLGAALRAPGRIPAWEKVKADLLNKPASPAGAWDRLALLAGAKAPTAYRVAAARALALDEFAKNPKQDWRGAGPHETKTYGYSSDVVALALEVLAGDGAAARAAFAQLGGEEVNLNQVDKMKLFLDYAKRAGTGDDVADAFGRVMEAGSEATTEKPGKHSPQAAAFTMDAMLAAGSFGKDLPSRARESMSVIAKSYIHELASGARFDKVIYRTSGMAVPDEWVPIPGVTPGFYLSPGDTYRFLQTFTGEERLTDDFDKTAAHFRYDTLTTAARLDAQKDDGHFRDATRMFGDLGGLEFKAALEVRGAKDATDKLIRDLTKNTVALGLGEIPIANTAVSMGWTLANAYGGSALLDMGADSIETRVQALTEARANFTLRQKYDMAELLHNAGYPASKPPAELLSPKTGSLPTFDELMAEAKQETARTGKSWEEILRAKLTPYERWMDGNKAFDDKVEDASRFITNDQAKELIRVWD</sequence>
<dbReference type="EMBL" id="BOOG01000019">
    <property type="protein sequence ID" value="GIH70110.1"/>
    <property type="molecule type" value="Genomic_DNA"/>
</dbReference>
<accession>A0A8J3R906</accession>
<protein>
    <submittedName>
        <fullName evidence="1">Uncharacterized protein</fullName>
    </submittedName>
</protein>
<keyword evidence="2" id="KW-1185">Reference proteome</keyword>
<dbReference type="Proteomes" id="UP000610966">
    <property type="component" value="Unassembled WGS sequence"/>
</dbReference>
<evidence type="ECO:0000313" key="2">
    <source>
        <dbReference type="Proteomes" id="UP000610966"/>
    </source>
</evidence>
<evidence type="ECO:0000313" key="1">
    <source>
        <dbReference type="EMBL" id="GIH70110.1"/>
    </source>
</evidence>